<proteinExistence type="predicted"/>
<evidence type="ECO:0000313" key="3">
    <source>
        <dbReference type="Proteomes" id="UP000034350"/>
    </source>
</evidence>
<feature type="transmembrane region" description="Helical" evidence="1">
    <location>
        <begin position="41"/>
        <end position="59"/>
    </location>
</feature>
<organism evidence="2 3">
    <name type="scientific">Vairimorpha ceranae</name>
    <dbReference type="NCBI Taxonomy" id="40302"/>
    <lineage>
        <taxon>Eukaryota</taxon>
        <taxon>Fungi</taxon>
        <taxon>Fungi incertae sedis</taxon>
        <taxon>Microsporidia</taxon>
        <taxon>Nosematidae</taxon>
        <taxon>Vairimorpha</taxon>
    </lineage>
</organism>
<protein>
    <submittedName>
        <fullName evidence="2">Uncharacterized protein</fullName>
    </submittedName>
</protein>
<dbReference type="AlphaFoldDB" id="A0A0F9WGL3"/>
<keyword evidence="3" id="KW-1185">Reference proteome</keyword>
<accession>A0A0F9WGL3</accession>
<dbReference type="Proteomes" id="UP000034350">
    <property type="component" value="Unassembled WGS sequence"/>
</dbReference>
<dbReference type="VEuPathDB" id="MicrosporidiaDB:AAJ76_300083950"/>
<dbReference type="RefSeq" id="XP_024332178.1">
    <property type="nucleotide sequence ID" value="XM_024475116.1"/>
</dbReference>
<evidence type="ECO:0000256" key="1">
    <source>
        <dbReference type="SAM" id="Phobius"/>
    </source>
</evidence>
<dbReference type="EMBL" id="JPQZ01000003">
    <property type="protein sequence ID" value="KKO76436.1"/>
    <property type="molecule type" value="Genomic_DNA"/>
</dbReference>
<keyword evidence="1" id="KW-0472">Membrane</keyword>
<dbReference type="GeneID" id="36320048"/>
<keyword evidence="1" id="KW-1133">Transmembrane helix</keyword>
<reference evidence="2 3" key="1">
    <citation type="journal article" date="2015" name="Environ. Microbiol.">
        <title>Genome analyses suggest the presence of polyploidy and recent human-driven expansions in eight global populations of the honeybee pathogen Nosema ceranae.</title>
        <authorList>
            <person name="Pelin A."/>
            <person name="Selman M."/>
            <person name="Aris-Brosou S."/>
            <person name="Farinelli L."/>
            <person name="Corradi N."/>
        </authorList>
    </citation>
    <scope>NUCLEOTIDE SEQUENCE [LARGE SCALE GENOMIC DNA]</scope>
    <source>
        <strain evidence="2 3">PA08 1199</strain>
    </source>
</reference>
<keyword evidence="1" id="KW-0812">Transmembrane</keyword>
<evidence type="ECO:0000313" key="2">
    <source>
        <dbReference type="EMBL" id="KKO76436.1"/>
    </source>
</evidence>
<comment type="caution">
    <text evidence="2">The sequence shown here is derived from an EMBL/GenBank/DDBJ whole genome shotgun (WGS) entry which is preliminary data.</text>
</comment>
<name>A0A0F9WGL3_9MICR</name>
<feature type="transmembrane region" description="Helical" evidence="1">
    <location>
        <begin position="12"/>
        <end position="29"/>
    </location>
</feature>
<sequence length="107" mass="13129">MIVDDDEAMFKIYFLNIFISLHYRSFYKFDDHFLPFTLDLNIFMGFHVHLCKIIYLYLLEPNNVDLKKIKNFRKNARNMEPYKSKNLSLDSYYKSFDELLVFIEKNY</sequence>
<gene>
    <name evidence="2" type="ORF">AAJ76_300083950</name>
</gene>